<evidence type="ECO:0000313" key="4">
    <source>
        <dbReference type="Proteomes" id="UP000008281"/>
    </source>
</evidence>
<keyword evidence="2" id="KW-0732">Signal</keyword>
<feature type="chain" id="PRO_5003175574" evidence="2">
    <location>
        <begin position="17"/>
        <end position="168"/>
    </location>
</feature>
<sequence>MIKLIIIISLLTINQAYQTTETSEETTVAAAVNTDSEITVSGETSEIRTTVKMNHDRTTEGPTKRIRTTDEMDHITGATEEPVSTTTGETVATKTTEEIVTTTNELPNVFKTDREQPKNTENTKEPSVVAESERTELENLLKEDKEKDAANHGSNRFGLGSLAMGFVM</sequence>
<dbReference type="eggNOG" id="ENOG502QSI5">
    <property type="taxonomic scope" value="Eukaryota"/>
</dbReference>
<feature type="signal peptide" evidence="2">
    <location>
        <begin position="1"/>
        <end position="16"/>
    </location>
</feature>
<feature type="region of interest" description="Disordered" evidence="1">
    <location>
        <begin position="141"/>
        <end position="160"/>
    </location>
</feature>
<keyword evidence="4" id="KW-1185">Reference proteome</keyword>
<dbReference type="InParanoid" id="E3LX15"/>
<dbReference type="AlphaFoldDB" id="E3LX15"/>
<dbReference type="Proteomes" id="UP000008281">
    <property type="component" value="Unassembled WGS sequence"/>
</dbReference>
<gene>
    <name evidence="3" type="ORF">CRE_02980</name>
</gene>
<organism evidence="4">
    <name type="scientific">Caenorhabditis remanei</name>
    <name type="common">Caenorhabditis vulgaris</name>
    <dbReference type="NCBI Taxonomy" id="31234"/>
    <lineage>
        <taxon>Eukaryota</taxon>
        <taxon>Metazoa</taxon>
        <taxon>Ecdysozoa</taxon>
        <taxon>Nematoda</taxon>
        <taxon>Chromadorea</taxon>
        <taxon>Rhabditida</taxon>
        <taxon>Rhabditina</taxon>
        <taxon>Rhabditomorpha</taxon>
        <taxon>Rhabditoidea</taxon>
        <taxon>Rhabditidae</taxon>
        <taxon>Peloderinae</taxon>
        <taxon>Caenorhabditis</taxon>
    </lineage>
</organism>
<dbReference type="HOGENOM" id="CLU_1588031_0_0_1"/>
<evidence type="ECO:0000256" key="1">
    <source>
        <dbReference type="SAM" id="MobiDB-lite"/>
    </source>
</evidence>
<proteinExistence type="predicted"/>
<feature type="compositionally biased region" description="Basic and acidic residues" evidence="1">
    <location>
        <begin position="111"/>
        <end position="124"/>
    </location>
</feature>
<dbReference type="STRING" id="31234.E3LX15"/>
<dbReference type="EMBL" id="DS268417">
    <property type="protein sequence ID" value="EFO83506.1"/>
    <property type="molecule type" value="Genomic_DNA"/>
</dbReference>
<protein>
    <submittedName>
        <fullName evidence="3">Uncharacterized protein</fullName>
    </submittedName>
</protein>
<evidence type="ECO:0000256" key="2">
    <source>
        <dbReference type="SAM" id="SignalP"/>
    </source>
</evidence>
<accession>E3LX15</accession>
<feature type="region of interest" description="Disordered" evidence="1">
    <location>
        <begin position="109"/>
        <end position="136"/>
    </location>
</feature>
<name>E3LX15_CAERE</name>
<feature type="compositionally biased region" description="Basic and acidic residues" evidence="1">
    <location>
        <begin position="141"/>
        <end position="150"/>
    </location>
</feature>
<evidence type="ECO:0000313" key="3">
    <source>
        <dbReference type="EMBL" id="EFO83506.1"/>
    </source>
</evidence>
<reference evidence="3" key="1">
    <citation type="submission" date="2007-07" db="EMBL/GenBank/DDBJ databases">
        <title>PCAP assembly of the Caenorhabditis remanei genome.</title>
        <authorList>
            <consortium name="The Caenorhabditis remanei Sequencing Consortium"/>
            <person name="Wilson R.K."/>
        </authorList>
    </citation>
    <scope>NUCLEOTIDE SEQUENCE [LARGE SCALE GENOMIC DNA]</scope>
    <source>
        <strain evidence="3">PB4641</strain>
    </source>
</reference>